<accession>F7XHI0</accession>
<organism evidence="2 3">
    <name type="scientific">Sinorhizobium meliloti (strain SM11)</name>
    <dbReference type="NCBI Taxonomy" id="707241"/>
    <lineage>
        <taxon>Bacteria</taxon>
        <taxon>Pseudomonadati</taxon>
        <taxon>Pseudomonadota</taxon>
        <taxon>Alphaproteobacteria</taxon>
        <taxon>Hyphomicrobiales</taxon>
        <taxon>Rhizobiaceae</taxon>
        <taxon>Sinorhizobium/Ensifer group</taxon>
        <taxon>Sinorhizobium</taxon>
    </lineage>
</organism>
<evidence type="ECO:0000259" key="1">
    <source>
        <dbReference type="PROSITE" id="PS50801"/>
    </source>
</evidence>
<dbReference type="InterPro" id="IPR036513">
    <property type="entry name" value="STAS_dom_sf"/>
</dbReference>
<geneLocation type="plasmid" evidence="2 3">
    <name>pSmeSM11d</name>
</geneLocation>
<dbReference type="SUPFAM" id="SSF52091">
    <property type="entry name" value="SpoIIaa-like"/>
    <property type="match status" value="1"/>
</dbReference>
<dbReference type="HOGENOM" id="CLU_136789_0_0_5"/>
<dbReference type="Proteomes" id="UP000009045">
    <property type="component" value="Plasmid pSmeSM11d"/>
</dbReference>
<evidence type="ECO:0000313" key="3">
    <source>
        <dbReference type="Proteomes" id="UP000009045"/>
    </source>
</evidence>
<dbReference type="NCBIfam" id="NF047705">
    <property type="entry name" value="slr1659_superfam"/>
    <property type="match status" value="1"/>
</dbReference>
<reference evidence="2 3" key="1">
    <citation type="journal article" date="2011" name="J. Biotechnol.">
        <title>The complete genome sequence of the dominant Sinorhizobium meliloti field isolate SM11 extends the S. meliloti pan-genome.</title>
        <authorList>
            <person name="Schneiker-Bekel S."/>
            <person name="Wibberg D."/>
            <person name="Bekel T."/>
            <person name="Blom J."/>
            <person name="Linke B."/>
            <person name="Neuweger H."/>
            <person name="Stiens M."/>
            <person name="Vorholter F.J."/>
            <person name="Weidner S."/>
            <person name="Goesmann A."/>
            <person name="Puhler A."/>
            <person name="Schluter A."/>
        </authorList>
    </citation>
    <scope>NUCLEOTIDE SEQUENCE [LARGE SCALE GENOMIC DNA]</scope>
    <source>
        <strain evidence="2 3">SM11</strain>
        <plasmid evidence="3">pSmeSM11d</plasmid>
    </source>
</reference>
<dbReference type="AlphaFoldDB" id="F7XHI0"/>
<dbReference type="PATRIC" id="fig|707241.3.peg.6860"/>
<name>F7XHI0_SINMM</name>
<proteinExistence type="predicted"/>
<evidence type="ECO:0000313" key="2">
    <source>
        <dbReference type="EMBL" id="AEH84006.1"/>
    </source>
</evidence>
<gene>
    <name evidence="2" type="ordered locus">SM11_pD1174</name>
</gene>
<keyword evidence="2" id="KW-0614">Plasmid</keyword>
<dbReference type="Gene3D" id="3.30.750.24">
    <property type="entry name" value="STAS domain"/>
    <property type="match status" value="1"/>
</dbReference>
<protein>
    <recommendedName>
        <fullName evidence="1">STAS domain-containing protein</fullName>
    </recommendedName>
</protein>
<dbReference type="InterPro" id="IPR002645">
    <property type="entry name" value="STAS_dom"/>
</dbReference>
<dbReference type="KEGG" id="smx:SM11_pD1174"/>
<dbReference type="PROSITE" id="PS50801">
    <property type="entry name" value="STAS"/>
    <property type="match status" value="1"/>
</dbReference>
<feature type="domain" description="STAS" evidence="1">
    <location>
        <begin position="33"/>
        <end position="128"/>
    </location>
</feature>
<dbReference type="EMBL" id="CP001832">
    <property type="protein sequence ID" value="AEH84006.1"/>
    <property type="molecule type" value="Genomic_DNA"/>
</dbReference>
<sequence length="128" mass="14661">MLLSPSPTSRIDGQRNMEIKEDEYRVWSEDKDIYFDGTMRLPSTEAYAPIFSLVMNMLEAEPERMTVDLTGLQFLNSSGINLLAKLTIEARKRPNIQFTVRGSSEFPWQTKSLPNLKKLHPGVDLRLS</sequence>